<proteinExistence type="predicted"/>
<evidence type="ECO:0000259" key="1">
    <source>
        <dbReference type="Pfam" id="PF00535"/>
    </source>
</evidence>
<name>A0ABV7LTL5_9GAMM</name>
<dbReference type="PANTHER" id="PTHR22916:SF3">
    <property type="entry name" value="UDP-GLCNAC:BETAGAL BETA-1,3-N-ACETYLGLUCOSAMINYLTRANSFERASE-LIKE PROTEIN 1"/>
    <property type="match status" value="1"/>
</dbReference>
<dbReference type="InterPro" id="IPR029044">
    <property type="entry name" value="Nucleotide-diphossugar_trans"/>
</dbReference>
<dbReference type="Gene3D" id="3.90.550.10">
    <property type="entry name" value="Spore Coat Polysaccharide Biosynthesis Protein SpsA, Chain A"/>
    <property type="match status" value="1"/>
</dbReference>
<reference evidence="3" key="1">
    <citation type="journal article" date="2019" name="Int. J. Syst. Evol. Microbiol.">
        <title>The Global Catalogue of Microorganisms (GCM) 10K type strain sequencing project: providing services to taxonomists for standard genome sequencing and annotation.</title>
        <authorList>
            <consortium name="The Broad Institute Genomics Platform"/>
            <consortium name="The Broad Institute Genome Sequencing Center for Infectious Disease"/>
            <person name="Wu L."/>
            <person name="Ma J."/>
        </authorList>
    </citation>
    <scope>NUCLEOTIDE SEQUENCE [LARGE SCALE GENOMIC DNA]</scope>
    <source>
        <strain evidence="3">CECT 7698</strain>
    </source>
</reference>
<organism evidence="2 3">
    <name type="scientific">Litchfieldella rifensis</name>
    <dbReference type="NCBI Taxonomy" id="762643"/>
    <lineage>
        <taxon>Bacteria</taxon>
        <taxon>Pseudomonadati</taxon>
        <taxon>Pseudomonadota</taxon>
        <taxon>Gammaproteobacteria</taxon>
        <taxon>Oceanospirillales</taxon>
        <taxon>Halomonadaceae</taxon>
        <taxon>Litchfieldella</taxon>
    </lineage>
</organism>
<keyword evidence="3" id="KW-1185">Reference proteome</keyword>
<gene>
    <name evidence="2" type="ORF">ACFOEV_19475</name>
</gene>
<dbReference type="EMBL" id="JBHRUG010000044">
    <property type="protein sequence ID" value="MFC3285783.1"/>
    <property type="molecule type" value="Genomic_DNA"/>
</dbReference>
<dbReference type="SUPFAM" id="SSF53448">
    <property type="entry name" value="Nucleotide-diphospho-sugar transferases"/>
    <property type="match status" value="1"/>
</dbReference>
<accession>A0ABV7LTL5</accession>
<evidence type="ECO:0000313" key="2">
    <source>
        <dbReference type="EMBL" id="MFC3285783.1"/>
    </source>
</evidence>
<dbReference type="CDD" id="cd00761">
    <property type="entry name" value="Glyco_tranf_GTA_type"/>
    <property type="match status" value="1"/>
</dbReference>
<dbReference type="PANTHER" id="PTHR22916">
    <property type="entry name" value="GLYCOSYLTRANSFERASE"/>
    <property type="match status" value="1"/>
</dbReference>
<dbReference type="RefSeq" id="WP_386776558.1">
    <property type="nucleotide sequence ID" value="NZ_JBHRUG010000044.1"/>
</dbReference>
<protein>
    <submittedName>
        <fullName evidence="2">Glycosyltransferase family 2 protein</fullName>
    </submittedName>
</protein>
<sequence>MSVFQKPKDEAVLVSVVTPARNAAEHLPHTVASVASQGPILLEHIIIDDGSTDATAEVVKELQCQYPCIRYLYQPHSGAGRARNLGIEAATGQFIAFLDSDDLWLPGKLEAQIAFMKTHQVAFSFGDYEQRDRASGNVMKRHTPPDELTYRHLLNGCPIGCLTAAYDQSTFGKVYMPQVTRGQDWGLWLALTRMGGTARKYPGMRAVYHSGGGSLSTNKFAKVADIYGIYRKQEHLDHVRSGWYLTWHVLNSLLK</sequence>
<dbReference type="InterPro" id="IPR001173">
    <property type="entry name" value="Glyco_trans_2-like"/>
</dbReference>
<comment type="caution">
    <text evidence="2">The sequence shown here is derived from an EMBL/GenBank/DDBJ whole genome shotgun (WGS) entry which is preliminary data.</text>
</comment>
<feature type="domain" description="Glycosyltransferase 2-like" evidence="1">
    <location>
        <begin position="15"/>
        <end position="155"/>
    </location>
</feature>
<dbReference type="Proteomes" id="UP001595579">
    <property type="component" value="Unassembled WGS sequence"/>
</dbReference>
<dbReference type="Pfam" id="PF00535">
    <property type="entry name" value="Glycos_transf_2"/>
    <property type="match status" value="1"/>
</dbReference>
<evidence type="ECO:0000313" key="3">
    <source>
        <dbReference type="Proteomes" id="UP001595579"/>
    </source>
</evidence>